<dbReference type="Proteomes" id="UP000295351">
    <property type="component" value="Unassembled WGS sequence"/>
</dbReference>
<reference evidence="2 3" key="1">
    <citation type="submission" date="2019-03" db="EMBL/GenBank/DDBJ databases">
        <title>Genomic Encyclopedia of Type Strains, Phase IV (KMG-IV): sequencing the most valuable type-strain genomes for metagenomic binning, comparative biology and taxonomic classification.</title>
        <authorList>
            <person name="Goeker M."/>
        </authorList>
    </citation>
    <scope>NUCLEOTIDE SEQUENCE [LARGE SCALE GENOMIC DNA]</scope>
    <source>
        <strain evidence="2 3">DSM 18401</strain>
    </source>
</reference>
<dbReference type="AlphaFoldDB" id="A0A4R2CQE0"/>
<evidence type="ECO:0000313" key="2">
    <source>
        <dbReference type="EMBL" id="TCN43447.1"/>
    </source>
</evidence>
<evidence type="ECO:0000313" key="3">
    <source>
        <dbReference type="Proteomes" id="UP000295351"/>
    </source>
</evidence>
<comment type="caution">
    <text evidence="2">The sequence shown here is derived from an EMBL/GenBank/DDBJ whole genome shotgun (WGS) entry which is preliminary data.</text>
</comment>
<accession>A0A4R2CQE0</accession>
<gene>
    <name evidence="2" type="ORF">EV665_11043</name>
</gene>
<protein>
    <submittedName>
        <fullName evidence="2">Uncharacterized protein</fullName>
    </submittedName>
</protein>
<evidence type="ECO:0000256" key="1">
    <source>
        <dbReference type="SAM" id="MobiDB-lite"/>
    </source>
</evidence>
<dbReference type="EMBL" id="SLVX01000010">
    <property type="protein sequence ID" value="TCN43447.1"/>
    <property type="molecule type" value="Genomic_DNA"/>
</dbReference>
<organism evidence="2 3">
    <name type="scientific">Shinella granuli</name>
    <dbReference type="NCBI Taxonomy" id="323621"/>
    <lineage>
        <taxon>Bacteria</taxon>
        <taxon>Pseudomonadati</taxon>
        <taxon>Pseudomonadota</taxon>
        <taxon>Alphaproteobacteria</taxon>
        <taxon>Hyphomicrobiales</taxon>
        <taxon>Rhizobiaceae</taxon>
        <taxon>Shinella</taxon>
    </lineage>
</organism>
<feature type="region of interest" description="Disordered" evidence="1">
    <location>
        <begin position="42"/>
        <end position="62"/>
    </location>
</feature>
<proteinExistence type="predicted"/>
<dbReference type="RefSeq" id="WP_133034989.1">
    <property type="nucleotide sequence ID" value="NZ_BAABEI010000007.1"/>
</dbReference>
<sequence length="62" mass="6890">MNRHGLTCGVIYVDININDTGHGAADPERRGTRRIGGFRPAHQIGLKIRSRPGGRNDNHEEE</sequence>
<keyword evidence="3" id="KW-1185">Reference proteome</keyword>
<name>A0A4R2CQE0_SHIGR</name>